<dbReference type="OrthoDB" id="9763354at2"/>
<evidence type="ECO:0000313" key="3">
    <source>
        <dbReference type="Proteomes" id="UP000245647"/>
    </source>
</evidence>
<evidence type="ECO:0000256" key="1">
    <source>
        <dbReference type="SAM" id="SignalP"/>
    </source>
</evidence>
<accession>A0A2U2PBQ8</accession>
<comment type="caution">
    <text evidence="2">The sequence shown here is derived from an EMBL/GenBank/DDBJ whole genome shotgun (WGS) entry which is preliminary data.</text>
</comment>
<keyword evidence="3" id="KW-1185">Reference proteome</keyword>
<protein>
    <recommendedName>
        <fullName evidence="4">Tetratricopeptide repeat protein</fullName>
    </recommendedName>
</protein>
<organism evidence="2 3">
    <name type="scientific">Pararcticibacter amylolyticus</name>
    <dbReference type="NCBI Taxonomy" id="2173175"/>
    <lineage>
        <taxon>Bacteria</taxon>
        <taxon>Pseudomonadati</taxon>
        <taxon>Bacteroidota</taxon>
        <taxon>Sphingobacteriia</taxon>
        <taxon>Sphingobacteriales</taxon>
        <taxon>Sphingobacteriaceae</taxon>
        <taxon>Pararcticibacter</taxon>
    </lineage>
</organism>
<keyword evidence="1" id="KW-0732">Signal</keyword>
<feature type="chain" id="PRO_5015564422" description="Tetratricopeptide repeat protein" evidence="1">
    <location>
        <begin position="22"/>
        <end position="603"/>
    </location>
</feature>
<dbReference type="AlphaFoldDB" id="A0A2U2PBQ8"/>
<gene>
    <name evidence="2" type="ORF">DDR33_20650</name>
</gene>
<dbReference type="Pfam" id="PF13432">
    <property type="entry name" value="TPR_16"/>
    <property type="match status" value="1"/>
</dbReference>
<proteinExistence type="predicted"/>
<evidence type="ECO:0000313" key="2">
    <source>
        <dbReference type="EMBL" id="PWG78837.1"/>
    </source>
</evidence>
<sequence length="603" mass="69012">MKRILLFLLLALNLATLSAQTDPAGHLASQYLQSGDWEKALTAYRNLFNQGRNPQHYDQYIAVLLKLKKYEEAKLVVKNMMNSDNDSYIYKVDYGRILQEEGSQEKADNWYKGLIRDLPANEYAIRELAVTFYRANAYDYAVKALQNGRKLLKKEDAFTFDLLSLYRFQKNKEMLSEEYLNVLAEEPNPSLLNQAKSTFASVFESVEDYAVLKNALLRKLQKRQDHPAWSDLLSWVYLQQRDFDQALKLNIATDKRLKEDGYRVYGIAEALISNKEYATAIKALDYLTGKGPQSPYYVSSKAEALRIRYQMLTDTPVGQADLLKLENDYQSLLNEFGATKNTVFAMRQLADLKAFYLKKPPEAEKLLEEVLKIPQLPLSVVSQTKLELGDVYILSGELWEAALIYGQAEKEFANEPAGQEAKYRNARLSYFQSDFEWAKTQLDVLKSSTSQLIANDALNLSLLIAENTDSPADTNALVKYAYAERLTFSRNYDQALKVLDSIGVMYPGNSLEDDVLMAKARILLKQNNITKAIESLVQITVKYHFDIWGDDALFMLGDIYQNKLHDTEKAMTYYQKLITDFPGSLHVNEARNRFRNLRGDNLG</sequence>
<name>A0A2U2PBQ8_9SPHI</name>
<dbReference type="Proteomes" id="UP000245647">
    <property type="component" value="Unassembled WGS sequence"/>
</dbReference>
<dbReference type="RefSeq" id="WP_109417695.1">
    <property type="nucleotide sequence ID" value="NZ_QEAS01000020.1"/>
</dbReference>
<evidence type="ECO:0008006" key="4">
    <source>
        <dbReference type="Google" id="ProtNLM"/>
    </source>
</evidence>
<dbReference type="EMBL" id="QEAS01000020">
    <property type="protein sequence ID" value="PWG78837.1"/>
    <property type="molecule type" value="Genomic_DNA"/>
</dbReference>
<dbReference type="Pfam" id="PF25058">
    <property type="entry name" value="ARM_TT21"/>
    <property type="match status" value="1"/>
</dbReference>
<feature type="signal peptide" evidence="1">
    <location>
        <begin position="1"/>
        <end position="21"/>
    </location>
</feature>
<dbReference type="InterPro" id="IPR011990">
    <property type="entry name" value="TPR-like_helical_dom_sf"/>
</dbReference>
<dbReference type="SUPFAM" id="SSF48452">
    <property type="entry name" value="TPR-like"/>
    <property type="match status" value="3"/>
</dbReference>
<reference evidence="2 3" key="1">
    <citation type="submission" date="2018-04" db="EMBL/GenBank/DDBJ databases">
        <title>Pedobacter chongqingensis sp. nov., isolated from a rottenly hemp rope.</title>
        <authorList>
            <person name="Cai Y."/>
        </authorList>
    </citation>
    <scope>NUCLEOTIDE SEQUENCE [LARGE SCALE GENOMIC DNA]</scope>
    <source>
        <strain evidence="2 3">FJ4-8</strain>
    </source>
</reference>
<dbReference type="Gene3D" id="1.25.40.10">
    <property type="entry name" value="Tetratricopeptide repeat domain"/>
    <property type="match status" value="3"/>
</dbReference>